<name>A0A0V0UB96_9BILA</name>
<gene>
    <name evidence="1" type="ORF">T05_15455</name>
</gene>
<dbReference type="AlphaFoldDB" id="A0A0V0UB96"/>
<dbReference type="Proteomes" id="UP000055048">
    <property type="component" value="Unassembled WGS sequence"/>
</dbReference>
<accession>A0A0V0UB96</accession>
<keyword evidence="2" id="KW-1185">Reference proteome</keyword>
<proteinExistence type="predicted"/>
<dbReference type="EMBL" id="JYDJ01000027">
    <property type="protein sequence ID" value="KRX48588.1"/>
    <property type="molecule type" value="Genomic_DNA"/>
</dbReference>
<reference evidence="1 2" key="1">
    <citation type="submission" date="2015-01" db="EMBL/GenBank/DDBJ databases">
        <title>Evolution of Trichinella species and genotypes.</title>
        <authorList>
            <person name="Korhonen P.K."/>
            <person name="Edoardo P."/>
            <person name="Giuseppe L.R."/>
            <person name="Gasser R.B."/>
        </authorList>
    </citation>
    <scope>NUCLEOTIDE SEQUENCE [LARGE SCALE GENOMIC DNA]</scope>
    <source>
        <strain evidence="1">ISS417</strain>
    </source>
</reference>
<evidence type="ECO:0000313" key="1">
    <source>
        <dbReference type="EMBL" id="KRX48588.1"/>
    </source>
</evidence>
<feature type="non-terminal residue" evidence="1">
    <location>
        <position position="255"/>
    </location>
</feature>
<protein>
    <submittedName>
        <fullName evidence="1">Uncharacterized protein</fullName>
    </submittedName>
</protein>
<comment type="caution">
    <text evidence="1">The sequence shown here is derived from an EMBL/GenBank/DDBJ whole genome shotgun (WGS) entry which is preliminary data.</text>
</comment>
<sequence length="255" mass="29536">MEDLKLWFYYLQLVHQHHVSSPPMTELLAGTHGSNGVYHTENRYANSLLSLYEKVDQIYQKRSWKDEQAPCICLDKAILLKVYISEGTSSTSAAQQMRQECSRKRNKSNAAIFVKYNRRDSRGMNQRSIDYTGLKPAYHSMSRSDDDVFIAGKRGLKALTSLTCTSSNYAHSVASQWSTPVYTFVHCVKLPLWRFVSKTSFTNFDDELLLFRTEQHRLSRCDLARGWWPKVAGRTRTIPAPRRPDRYLGIWQPRS</sequence>
<organism evidence="1 2">
    <name type="scientific">Trichinella murrelli</name>
    <dbReference type="NCBI Taxonomy" id="144512"/>
    <lineage>
        <taxon>Eukaryota</taxon>
        <taxon>Metazoa</taxon>
        <taxon>Ecdysozoa</taxon>
        <taxon>Nematoda</taxon>
        <taxon>Enoplea</taxon>
        <taxon>Dorylaimia</taxon>
        <taxon>Trichinellida</taxon>
        <taxon>Trichinellidae</taxon>
        <taxon>Trichinella</taxon>
    </lineage>
</organism>
<evidence type="ECO:0000313" key="2">
    <source>
        <dbReference type="Proteomes" id="UP000055048"/>
    </source>
</evidence>